<dbReference type="Proteomes" id="UP000242520">
    <property type="component" value="Unassembled WGS sequence"/>
</dbReference>
<dbReference type="STRING" id="1123350.SAMN02744040_01004"/>
<dbReference type="Gene3D" id="3.30.110.170">
    <property type="entry name" value="Protein of unknown function (DUF541), domain 1"/>
    <property type="match status" value="1"/>
</dbReference>
<dbReference type="EMBL" id="FQXH01000008">
    <property type="protein sequence ID" value="SHH14510.1"/>
    <property type="molecule type" value="Genomic_DNA"/>
</dbReference>
<dbReference type="PANTHER" id="PTHR34387:SF1">
    <property type="entry name" value="PERIPLASMIC IMMUNOGENIC PROTEIN"/>
    <property type="match status" value="1"/>
</dbReference>
<name>A0A1M5QL95_9FIRM</name>
<proteinExistence type="predicted"/>
<sequence>MLPYMIQYKNKFNNYRNEEGLISVDGIGIIKVKPDTATLTIGVITEDKNLKKAQTENALKINQIIKSLNDIDINEENIQTIDYAVRKNYDYIDGKQEFRNYEVKHILKITIKDINKAGKVYDIAVENGANIEGGIEFNISKPEKYYNKALDLAVKNAINKANNIANTLKTNIKKLPINIKETSFSQINSKYPTTYTAKTAQTAIQGGLIEIHSQVRAIFEMI</sequence>
<dbReference type="Gene3D" id="3.30.70.2970">
    <property type="entry name" value="Protein of unknown function (DUF541), domain 2"/>
    <property type="match status" value="1"/>
</dbReference>
<reference evidence="2" key="1">
    <citation type="submission" date="2016-11" db="EMBL/GenBank/DDBJ databases">
        <authorList>
            <person name="Varghese N."/>
            <person name="Submissions S."/>
        </authorList>
    </citation>
    <scope>NUCLEOTIDE SEQUENCE [LARGE SCALE GENOMIC DNA]</scope>
    <source>
        <strain evidence="2">DSM 15285</strain>
    </source>
</reference>
<gene>
    <name evidence="1" type="ORF">SAMN02744040_01004</name>
</gene>
<evidence type="ECO:0000313" key="2">
    <source>
        <dbReference type="Proteomes" id="UP000242520"/>
    </source>
</evidence>
<keyword evidence="2" id="KW-1185">Reference proteome</keyword>
<evidence type="ECO:0008006" key="3">
    <source>
        <dbReference type="Google" id="ProtNLM"/>
    </source>
</evidence>
<evidence type="ECO:0000313" key="1">
    <source>
        <dbReference type="EMBL" id="SHH14510.1"/>
    </source>
</evidence>
<dbReference type="InterPro" id="IPR007497">
    <property type="entry name" value="SIMPL/DUF541"/>
</dbReference>
<organism evidence="1 2">
    <name type="scientific">Tepidibacter thalassicus DSM 15285</name>
    <dbReference type="NCBI Taxonomy" id="1123350"/>
    <lineage>
        <taxon>Bacteria</taxon>
        <taxon>Bacillati</taxon>
        <taxon>Bacillota</taxon>
        <taxon>Clostridia</taxon>
        <taxon>Peptostreptococcales</taxon>
        <taxon>Peptostreptococcaceae</taxon>
        <taxon>Tepidibacter</taxon>
    </lineage>
</organism>
<dbReference type="AlphaFoldDB" id="A0A1M5QL95"/>
<accession>A0A1M5QL95</accession>
<protein>
    <recommendedName>
        <fullName evidence="3">SIMPL domain-containing protein</fullName>
    </recommendedName>
</protein>
<dbReference type="InterPro" id="IPR052022">
    <property type="entry name" value="26kDa_periplasmic_antigen"/>
</dbReference>
<dbReference type="PANTHER" id="PTHR34387">
    <property type="entry name" value="SLR1258 PROTEIN"/>
    <property type="match status" value="1"/>
</dbReference>
<dbReference type="Pfam" id="PF04402">
    <property type="entry name" value="SIMPL"/>
    <property type="match status" value="1"/>
</dbReference>
<dbReference type="GO" id="GO:0006974">
    <property type="term" value="P:DNA damage response"/>
    <property type="evidence" value="ECO:0007669"/>
    <property type="project" value="TreeGrafter"/>
</dbReference>
<dbReference type="OrthoDB" id="9785192at2"/>
<dbReference type="RefSeq" id="WP_072724263.1">
    <property type="nucleotide sequence ID" value="NZ_FQXH01000008.1"/>
</dbReference>